<keyword evidence="7" id="KW-1185">Reference proteome</keyword>
<dbReference type="Gene3D" id="3.40.50.2000">
    <property type="entry name" value="Glycogen Phosphorylase B"/>
    <property type="match status" value="1"/>
</dbReference>
<protein>
    <recommendedName>
        <fullName evidence="5">UDP-glucuronosyltransferase</fullName>
        <ecNumber evidence="5">2.4.1.17</ecNumber>
    </recommendedName>
</protein>
<evidence type="ECO:0000313" key="7">
    <source>
        <dbReference type="Proteomes" id="UP001153620"/>
    </source>
</evidence>
<feature type="signal peptide" evidence="5">
    <location>
        <begin position="1"/>
        <end position="19"/>
    </location>
</feature>
<dbReference type="GO" id="GO:0015020">
    <property type="term" value="F:glucuronosyltransferase activity"/>
    <property type="evidence" value="ECO:0007669"/>
    <property type="project" value="UniProtKB-EC"/>
</dbReference>
<feature type="chain" id="PRO_5040541139" description="UDP-glucuronosyltransferase" evidence="5">
    <location>
        <begin position="20"/>
        <end position="515"/>
    </location>
</feature>
<dbReference type="InterPro" id="IPR050271">
    <property type="entry name" value="UDP-glycosyltransferase"/>
</dbReference>
<keyword evidence="5" id="KW-0472">Membrane</keyword>
<organism evidence="6 7">
    <name type="scientific">Chironomus riparius</name>
    <dbReference type="NCBI Taxonomy" id="315576"/>
    <lineage>
        <taxon>Eukaryota</taxon>
        <taxon>Metazoa</taxon>
        <taxon>Ecdysozoa</taxon>
        <taxon>Arthropoda</taxon>
        <taxon>Hexapoda</taxon>
        <taxon>Insecta</taxon>
        <taxon>Pterygota</taxon>
        <taxon>Neoptera</taxon>
        <taxon>Endopterygota</taxon>
        <taxon>Diptera</taxon>
        <taxon>Nematocera</taxon>
        <taxon>Chironomoidea</taxon>
        <taxon>Chironomidae</taxon>
        <taxon>Chironominae</taxon>
        <taxon>Chironomus</taxon>
    </lineage>
</organism>
<dbReference type="EC" id="2.4.1.17" evidence="5"/>
<dbReference type="EMBL" id="OU895879">
    <property type="protein sequence ID" value="CAG9806949.1"/>
    <property type="molecule type" value="Genomic_DNA"/>
</dbReference>
<dbReference type="PANTHER" id="PTHR48043">
    <property type="entry name" value="EG:EG0003.4 PROTEIN-RELATED"/>
    <property type="match status" value="1"/>
</dbReference>
<keyword evidence="3 4" id="KW-0808">Transferase</keyword>
<feature type="transmembrane region" description="Helical" evidence="5">
    <location>
        <begin position="473"/>
        <end position="494"/>
    </location>
</feature>
<evidence type="ECO:0000313" key="6">
    <source>
        <dbReference type="EMBL" id="CAG9806949.1"/>
    </source>
</evidence>
<dbReference type="InterPro" id="IPR035595">
    <property type="entry name" value="UDP_glycos_trans_CS"/>
</dbReference>
<accession>A0A9N9S1M5</accession>
<dbReference type="CDD" id="cd03784">
    <property type="entry name" value="GT1_Gtf-like"/>
    <property type="match status" value="1"/>
</dbReference>
<evidence type="ECO:0000256" key="1">
    <source>
        <dbReference type="ARBA" id="ARBA00009995"/>
    </source>
</evidence>
<reference evidence="6" key="1">
    <citation type="submission" date="2022-01" db="EMBL/GenBank/DDBJ databases">
        <authorList>
            <person name="King R."/>
        </authorList>
    </citation>
    <scope>NUCLEOTIDE SEQUENCE</scope>
</reference>
<keyword evidence="5" id="KW-0732">Signal</keyword>
<reference evidence="6" key="2">
    <citation type="submission" date="2022-10" db="EMBL/GenBank/DDBJ databases">
        <authorList>
            <consortium name="ENA_rothamsted_submissions"/>
            <consortium name="culmorum"/>
            <person name="King R."/>
        </authorList>
    </citation>
    <scope>NUCLEOTIDE SEQUENCE</scope>
</reference>
<proteinExistence type="inferred from homology"/>
<dbReference type="AlphaFoldDB" id="A0A9N9S1M5"/>
<dbReference type="SUPFAM" id="SSF53756">
    <property type="entry name" value="UDP-Glycosyltransferase/glycogen phosphorylase"/>
    <property type="match status" value="1"/>
</dbReference>
<evidence type="ECO:0000256" key="3">
    <source>
        <dbReference type="ARBA" id="ARBA00022679"/>
    </source>
</evidence>
<dbReference type="Proteomes" id="UP001153620">
    <property type="component" value="Chromosome 3"/>
</dbReference>
<dbReference type="PANTHER" id="PTHR48043:SF159">
    <property type="entry name" value="EG:EG0003.4 PROTEIN-RELATED"/>
    <property type="match status" value="1"/>
</dbReference>
<keyword evidence="2 4" id="KW-0328">Glycosyltransferase</keyword>
<sequence>MNIANIFILLCVLFIKANGLKILGVLPVASKSHWVIGHEVIKSLVDAGHEATVLTPYPLKDKIRNYEEIDISEMTKFFDFEKKMDMFKISKYPKVFSIPLIQIRGYQIAENMMQIEAVQNFMKRKEKFDVCFLEVFNLHALTGLFDHFDCTYVPYTSSTVIQWADFLTSNQSPTSYVSLPFLPYSGKMNFGQRFWNTLYALLEKTVIHVHSLPKHNQIYKKYFPDAKKSMHEMISCPAFLFASSHVSVTGGQPSLPNTAEIGGIHIKKSKPLPKDLQDYLDNATDGAVVFTMGSIVKAMNFPENTREAFVRAFGRIKQKVIWKYENETLRNKPDNVMISPWIPQRDIMTHPNVKLFISHGGYLGSMEAVSEGIPILGLPMYGDQGRNMADAIAQERGLSLNVHDATEEEIFNALTEILNNPKYKKNAEDVAKRFNDRVMTPQQQIVYWTEYVARHKGAQFLRSAGCDLNAIEFHLLDVYGLMLIILLVAIYIEFKILKFTFKKLTGKSGKKQKTN</sequence>
<evidence type="ECO:0000256" key="4">
    <source>
        <dbReference type="RuleBase" id="RU003718"/>
    </source>
</evidence>
<comment type="catalytic activity">
    <reaction evidence="5">
        <text>glucuronate acceptor + UDP-alpha-D-glucuronate = acceptor beta-D-glucuronoside + UDP + H(+)</text>
        <dbReference type="Rhea" id="RHEA:21032"/>
        <dbReference type="ChEBI" id="CHEBI:15378"/>
        <dbReference type="ChEBI" id="CHEBI:58052"/>
        <dbReference type="ChEBI" id="CHEBI:58223"/>
        <dbReference type="ChEBI" id="CHEBI:132367"/>
        <dbReference type="ChEBI" id="CHEBI:132368"/>
        <dbReference type="EC" id="2.4.1.17"/>
    </reaction>
</comment>
<keyword evidence="5" id="KW-0812">Transmembrane</keyword>
<comment type="subcellular location">
    <subcellularLocation>
        <location evidence="5">Membrane</location>
        <topology evidence="5">Single-pass membrane protein</topology>
    </subcellularLocation>
</comment>
<dbReference type="PROSITE" id="PS00375">
    <property type="entry name" value="UDPGT"/>
    <property type="match status" value="1"/>
</dbReference>
<dbReference type="FunFam" id="3.40.50.2000:FF:000050">
    <property type="entry name" value="UDP-glucuronosyltransferase"/>
    <property type="match status" value="1"/>
</dbReference>
<keyword evidence="5" id="KW-1133">Transmembrane helix</keyword>
<dbReference type="InterPro" id="IPR002213">
    <property type="entry name" value="UDP_glucos_trans"/>
</dbReference>
<evidence type="ECO:0000256" key="5">
    <source>
        <dbReference type="RuleBase" id="RU362059"/>
    </source>
</evidence>
<gene>
    <name evidence="6" type="ORF">CHIRRI_LOCUS9802</name>
</gene>
<dbReference type="Pfam" id="PF00201">
    <property type="entry name" value="UDPGT"/>
    <property type="match status" value="1"/>
</dbReference>
<dbReference type="GO" id="GO:0016020">
    <property type="term" value="C:membrane"/>
    <property type="evidence" value="ECO:0007669"/>
    <property type="project" value="UniProtKB-SubCell"/>
</dbReference>
<comment type="similarity">
    <text evidence="1 4">Belongs to the UDP-glycosyltransferase family.</text>
</comment>
<evidence type="ECO:0000256" key="2">
    <source>
        <dbReference type="ARBA" id="ARBA00022676"/>
    </source>
</evidence>
<dbReference type="OrthoDB" id="5835829at2759"/>
<name>A0A9N9S1M5_9DIPT</name>